<dbReference type="Proteomes" id="UP000683139">
    <property type="component" value="Unassembled WGS sequence"/>
</dbReference>
<reference evidence="2" key="1">
    <citation type="submission" date="2021-03" db="EMBL/GenBank/DDBJ databases">
        <title>Antimicrobial resistance genes in bacteria isolated from Japanese honey, and their potential for conferring macrolide and lincosamide resistance in the American foulbrood pathogen Paenibacillus larvae.</title>
        <authorList>
            <person name="Okamoto M."/>
            <person name="Kumagai M."/>
            <person name="Kanamori H."/>
            <person name="Takamatsu D."/>
        </authorList>
    </citation>
    <scope>NUCLEOTIDE SEQUENCE</scope>
    <source>
        <strain evidence="2">J40TS1</strain>
    </source>
</reference>
<feature type="compositionally biased region" description="Polar residues" evidence="1">
    <location>
        <begin position="45"/>
        <end position="60"/>
    </location>
</feature>
<accession>A0A920CV66</accession>
<dbReference type="EMBL" id="BOSE01000006">
    <property type="protein sequence ID" value="GIP17782.1"/>
    <property type="molecule type" value="Genomic_DNA"/>
</dbReference>
<name>A0A920CV66_9BACL</name>
<proteinExistence type="predicted"/>
<protein>
    <submittedName>
        <fullName evidence="2">Uncharacterized protein</fullName>
    </submittedName>
</protein>
<comment type="caution">
    <text evidence="2">The sequence shown here is derived from an EMBL/GenBank/DDBJ whole genome shotgun (WGS) entry which is preliminary data.</text>
</comment>
<gene>
    <name evidence="2" type="ORF">J40TS1_34240</name>
</gene>
<dbReference type="AlphaFoldDB" id="A0A920CV66"/>
<evidence type="ECO:0000313" key="3">
    <source>
        <dbReference type="Proteomes" id="UP000683139"/>
    </source>
</evidence>
<keyword evidence="3" id="KW-1185">Reference proteome</keyword>
<evidence type="ECO:0000256" key="1">
    <source>
        <dbReference type="SAM" id="MobiDB-lite"/>
    </source>
</evidence>
<organism evidence="2 3">
    <name type="scientific">Paenibacillus montaniterrae</name>
    <dbReference type="NCBI Taxonomy" id="429341"/>
    <lineage>
        <taxon>Bacteria</taxon>
        <taxon>Bacillati</taxon>
        <taxon>Bacillota</taxon>
        <taxon>Bacilli</taxon>
        <taxon>Bacillales</taxon>
        <taxon>Paenibacillaceae</taxon>
        <taxon>Paenibacillus</taxon>
    </lineage>
</organism>
<feature type="region of interest" description="Disordered" evidence="1">
    <location>
        <begin position="18"/>
        <end position="60"/>
    </location>
</feature>
<sequence>MSMSGRRMAYVEYKQPKRAVVPKSERQRQKESLKVYRIAGEANDRTGSNRTGSNRATKQL</sequence>
<evidence type="ECO:0000313" key="2">
    <source>
        <dbReference type="EMBL" id="GIP17782.1"/>
    </source>
</evidence>
<feature type="compositionally biased region" description="Basic and acidic residues" evidence="1">
    <location>
        <begin position="23"/>
        <end position="34"/>
    </location>
</feature>